<gene>
    <name evidence="2" type="ORF">WH298_21395</name>
</gene>
<dbReference type="Gene3D" id="2.60.40.10">
    <property type="entry name" value="Immunoglobulins"/>
    <property type="match status" value="1"/>
</dbReference>
<comment type="caution">
    <text evidence="2">The sequence shown here is derived from an EMBL/GenBank/DDBJ whole genome shotgun (WGS) entry which is preliminary data.</text>
</comment>
<dbReference type="InterPro" id="IPR013783">
    <property type="entry name" value="Ig-like_fold"/>
</dbReference>
<evidence type="ECO:0000313" key="3">
    <source>
        <dbReference type="Proteomes" id="UP001362100"/>
    </source>
</evidence>
<protein>
    <submittedName>
        <fullName evidence="2">Ig-like domain-containing protein</fullName>
    </submittedName>
</protein>
<evidence type="ECO:0000313" key="2">
    <source>
        <dbReference type="EMBL" id="MEJ5047749.1"/>
    </source>
</evidence>
<organism evidence="2 3">
    <name type="scientific">Pantoea nemavictus</name>
    <dbReference type="NCBI Taxonomy" id="2726955"/>
    <lineage>
        <taxon>Bacteria</taxon>
        <taxon>Pseudomonadati</taxon>
        <taxon>Pseudomonadota</taxon>
        <taxon>Gammaproteobacteria</taxon>
        <taxon>Enterobacterales</taxon>
        <taxon>Erwiniaceae</taxon>
        <taxon>Pantoea</taxon>
    </lineage>
</organism>
<dbReference type="EMBL" id="JBBGZW010000002">
    <property type="protein sequence ID" value="MEJ5047749.1"/>
    <property type="molecule type" value="Genomic_DNA"/>
</dbReference>
<proteinExistence type="predicted"/>
<reference evidence="2 3" key="1">
    <citation type="submission" date="2023-12" db="EMBL/GenBank/DDBJ databases">
        <title>Gut-associated functions are favored during microbiome assembly across C. elegans life.</title>
        <authorList>
            <person name="Zimmermann J."/>
        </authorList>
    </citation>
    <scope>NUCLEOTIDE SEQUENCE [LARGE SCALE GENOMIC DNA]</scope>
    <source>
        <strain evidence="2 3">BIGb0393</strain>
    </source>
</reference>
<accession>A0ABU8PYB8</accession>
<dbReference type="Pfam" id="PF17936">
    <property type="entry name" value="Big_6"/>
    <property type="match status" value="1"/>
</dbReference>
<evidence type="ECO:0000259" key="1">
    <source>
        <dbReference type="Pfam" id="PF17936"/>
    </source>
</evidence>
<sequence>MKLFTPTLAGTAPTAWLSNLIQQNLSTDRTDKFKAHDWQNVDVRSHAWSEGGQLMQSLNQANGVMTLHGMLVHGSAASLLALGGMAAMDRESSYEMVMASAKAAAAVTKVELVDQWAAIAADTEVAQPKEPQTSKAESEESDVFLATETLHEIVSEIENIPLNMQAESQRADAGFTQLELAASELELLDEAVIDSSLNDASNFSFEVLNQRQESLLDATLSDEDRLTFAGKAAPATLVEVLNQHGEVMGSSVVDASGNWFIQLQKPLAEGDYEFRLFTTDTQGVREIAAEPIRLVVVQAKPVESDDVSLSDLVSAVPLITTVPLIDTASPINLTPVEPVIQPAKVDFAFGLSELLPVGESDLFLDEMPLELSPPLDEISLQMLIHPQGGITLWEEEETLMLTQLGDVASFVANPLEPLQDNRLSDNTY</sequence>
<keyword evidence="3" id="KW-1185">Reference proteome</keyword>
<name>A0ABU8PYB8_9GAMM</name>
<feature type="domain" description="Bacterial Ig" evidence="1">
    <location>
        <begin position="223"/>
        <end position="283"/>
    </location>
</feature>
<dbReference type="Proteomes" id="UP001362100">
    <property type="component" value="Unassembled WGS sequence"/>
</dbReference>
<dbReference type="RefSeq" id="WP_180823969.1">
    <property type="nucleotide sequence ID" value="NZ_JACAWY010000002.1"/>
</dbReference>
<dbReference type="InterPro" id="IPR041498">
    <property type="entry name" value="Big_6"/>
</dbReference>